<organism evidence="1 2">
    <name type="scientific">Pannus brasiliensis CCIBt3594</name>
    <dbReference type="NCBI Taxonomy" id="1427578"/>
    <lineage>
        <taxon>Bacteria</taxon>
        <taxon>Bacillati</taxon>
        <taxon>Cyanobacteriota</taxon>
        <taxon>Cyanophyceae</taxon>
        <taxon>Oscillatoriophycideae</taxon>
        <taxon>Chroococcales</taxon>
        <taxon>Microcystaceae</taxon>
        <taxon>Pannus</taxon>
    </lineage>
</organism>
<dbReference type="AlphaFoldDB" id="A0AAW9QVD6"/>
<name>A0AAW9QVD6_9CHRO</name>
<accession>A0AAW9QVD6</accession>
<sequence>MSHNRRRQESGVRSQESGVRRQTRYFFFSIYNLAPSSPSSPDQAACKAANLSFSSGVNSSGWPVICL</sequence>
<protein>
    <submittedName>
        <fullName evidence="1">Uncharacterized protein</fullName>
    </submittedName>
</protein>
<evidence type="ECO:0000313" key="1">
    <source>
        <dbReference type="EMBL" id="MEG3436914.1"/>
    </source>
</evidence>
<dbReference type="RefSeq" id="WP_332864382.1">
    <property type="nucleotide sequence ID" value="NZ_JBAFSM010000011.1"/>
</dbReference>
<reference evidence="1 2" key="1">
    <citation type="submission" date="2024-01" db="EMBL/GenBank/DDBJ databases">
        <title>Genomic insights into the taxonomy and metabolism of the cyanobacterium Pannus brasiliensis CCIBt3594.</title>
        <authorList>
            <person name="Machado M."/>
            <person name="Botero N.B."/>
            <person name="Andreote A.P.D."/>
            <person name="Feitosa A.M.T."/>
            <person name="Popin R."/>
            <person name="Sivonen K."/>
            <person name="Fiore M.F."/>
        </authorList>
    </citation>
    <scope>NUCLEOTIDE SEQUENCE [LARGE SCALE GENOMIC DNA]</scope>
    <source>
        <strain evidence="1 2">CCIBt3594</strain>
    </source>
</reference>
<evidence type="ECO:0000313" key="2">
    <source>
        <dbReference type="Proteomes" id="UP001328733"/>
    </source>
</evidence>
<dbReference type="EMBL" id="JBAFSM010000011">
    <property type="protein sequence ID" value="MEG3436914.1"/>
    <property type="molecule type" value="Genomic_DNA"/>
</dbReference>
<comment type="caution">
    <text evidence="1">The sequence shown here is derived from an EMBL/GenBank/DDBJ whole genome shotgun (WGS) entry which is preliminary data.</text>
</comment>
<dbReference type="Proteomes" id="UP001328733">
    <property type="component" value="Unassembled WGS sequence"/>
</dbReference>
<proteinExistence type="predicted"/>
<gene>
    <name evidence="1" type="ORF">V0288_07260</name>
</gene>
<keyword evidence="2" id="KW-1185">Reference proteome</keyword>